<dbReference type="EMBL" id="FN869859">
    <property type="protein sequence ID" value="CCC81356.1"/>
    <property type="molecule type" value="Genomic_DNA"/>
</dbReference>
<organism evidence="4 5">
    <name type="scientific">Thermoproteus tenax (strain ATCC 35583 / DSM 2078 / JCM 9277 / NBRC 100435 / Kra 1)</name>
    <dbReference type="NCBI Taxonomy" id="768679"/>
    <lineage>
        <taxon>Archaea</taxon>
        <taxon>Thermoproteota</taxon>
        <taxon>Thermoprotei</taxon>
        <taxon>Thermoproteales</taxon>
        <taxon>Thermoproteaceae</taxon>
        <taxon>Thermoproteus</taxon>
    </lineage>
</organism>
<evidence type="ECO:0000256" key="1">
    <source>
        <dbReference type="ARBA" id="ARBA00022741"/>
    </source>
</evidence>
<evidence type="ECO:0000313" key="4">
    <source>
        <dbReference type="EMBL" id="CCC81356.1"/>
    </source>
</evidence>
<dbReference type="SUPFAM" id="SSF52540">
    <property type="entry name" value="P-loop containing nucleoside triphosphate hydrolases"/>
    <property type="match status" value="2"/>
</dbReference>
<sequence>MFRGFTVIVGDPGTGKTTLSMRMAHERLTSGERVLWVSLYEGRDLFLEEASKLGYRLERVDFWEAVLVEPETFWGRLIDTVAETKPGLVVIDSVTPLVERAEGRSLLLNALYRTLRPAGIDVVMTLERDGPSFVEYIADNVIRLFLERTEEGVPERRMCVDKARTLPGGYCRQFDIIPGAGLLFFDELKPTPRPPVEVNTGTPLDELVGGAFLGTTLIYGPAGVGKTRLAVKIASFASRKYKVIYRTFAEEAWQIKERAKAYGADFDVMPVRIKPPTYGTHIYEFYRLLEEERPDLIISDGFDVEFKVYGEKAFEMNLRLFSALKEAGVALIGTMAKTHTLSNYVDNVLRIRKVNGQRRIEVVKSFRRPIRLSCALTEDLDCS</sequence>
<dbReference type="InterPro" id="IPR003593">
    <property type="entry name" value="AAA+_ATPase"/>
</dbReference>
<keyword evidence="5" id="KW-1185">Reference proteome</keyword>
<dbReference type="eggNOG" id="arCOG01174">
    <property type="taxonomic scope" value="Archaea"/>
</dbReference>
<keyword evidence="1" id="KW-0547">Nucleotide-binding</keyword>
<name>G4RP61_THETK</name>
<reference evidence="4 5" key="1">
    <citation type="journal article" date="2011" name="PLoS ONE">
        <title>The complete genome sequence of Thermoproteus tenax: a physiologically versatile member of the Crenarchaeota.</title>
        <authorList>
            <person name="Siebers B."/>
            <person name="Zaparty M."/>
            <person name="Raddatz G."/>
            <person name="Tjaden B."/>
            <person name="Albers S.V."/>
            <person name="Bell S.D."/>
            <person name="Blombach F."/>
            <person name="Kletzin A."/>
            <person name="Kyrpides N."/>
            <person name="Lanz C."/>
            <person name="Plagens A."/>
            <person name="Rampp M."/>
            <person name="Rosinus A."/>
            <person name="von Jan M."/>
            <person name="Makarova K.S."/>
            <person name="Klenk H.P."/>
            <person name="Schuster S.C."/>
            <person name="Hensel R."/>
        </authorList>
    </citation>
    <scope>NUCLEOTIDE SEQUENCE [LARGE SCALE GENOMIC DNA]</scope>
    <source>
        <strain evidence="5">ATCC 35583 / DSM 2078 / JCM 9277 / NBRC 100435 / Kra 1</strain>
    </source>
</reference>
<dbReference type="Proteomes" id="UP000002654">
    <property type="component" value="Chromosome"/>
</dbReference>
<dbReference type="HOGENOM" id="CLU_720847_0_0_2"/>
<dbReference type="InterPro" id="IPR014774">
    <property type="entry name" value="KaiC-like_dom"/>
</dbReference>
<evidence type="ECO:0000256" key="2">
    <source>
        <dbReference type="ARBA" id="ARBA00022840"/>
    </source>
</evidence>
<dbReference type="SMART" id="SM00382">
    <property type="entry name" value="AAA"/>
    <property type="match status" value="2"/>
</dbReference>
<gene>
    <name evidence="4" type="ordered locus">TTX_0698</name>
</gene>
<dbReference type="RefSeq" id="WP_014126612.1">
    <property type="nucleotide sequence ID" value="NC_016070.1"/>
</dbReference>
<dbReference type="PANTHER" id="PTHR43637:SF2">
    <property type="entry name" value="PROTEIN GVPD 1"/>
    <property type="match status" value="1"/>
</dbReference>
<accession>G4RP61</accession>
<dbReference type="GO" id="GO:0005524">
    <property type="term" value="F:ATP binding"/>
    <property type="evidence" value="ECO:0007669"/>
    <property type="project" value="UniProtKB-KW"/>
</dbReference>
<dbReference type="PANTHER" id="PTHR43637">
    <property type="entry name" value="UPF0273 PROTEIN TM_0370"/>
    <property type="match status" value="1"/>
</dbReference>
<dbReference type="AlphaFoldDB" id="G4RP61"/>
<dbReference type="STRING" id="768679.TTX_0698"/>
<dbReference type="PATRIC" id="fig|768679.9.peg.710"/>
<feature type="domain" description="AAA+ ATPase" evidence="3">
    <location>
        <begin position="2"/>
        <end position="155"/>
    </location>
</feature>
<keyword evidence="2" id="KW-0067">ATP-binding</keyword>
<protein>
    <submittedName>
        <fullName evidence="4">RecA-superfamily ATPase</fullName>
    </submittedName>
</protein>
<dbReference type="Pfam" id="PF06745">
    <property type="entry name" value="ATPase"/>
    <property type="match status" value="2"/>
</dbReference>
<proteinExistence type="predicted"/>
<dbReference type="InterPro" id="IPR027417">
    <property type="entry name" value="P-loop_NTPase"/>
</dbReference>
<dbReference type="Gene3D" id="3.40.50.300">
    <property type="entry name" value="P-loop containing nucleotide triphosphate hydrolases"/>
    <property type="match status" value="2"/>
</dbReference>
<dbReference type="PaxDb" id="768679-TTX_0698"/>
<dbReference type="GeneID" id="11261593"/>
<feature type="domain" description="AAA+ ATPase" evidence="3">
    <location>
        <begin position="212"/>
        <end position="355"/>
    </location>
</feature>
<evidence type="ECO:0000259" key="3">
    <source>
        <dbReference type="SMART" id="SM00382"/>
    </source>
</evidence>
<evidence type="ECO:0000313" key="5">
    <source>
        <dbReference type="Proteomes" id="UP000002654"/>
    </source>
</evidence>
<dbReference type="KEGG" id="ttn:TTX_0698"/>
<dbReference type="OrthoDB" id="17644at2157"/>